<name>F3GLV8_PSESJ</name>
<proteinExistence type="predicted"/>
<gene>
    <name evidence="1" type="ORF">PSYPI_39584</name>
</gene>
<reference evidence="1 2" key="1">
    <citation type="journal article" date="2011" name="PLoS Pathog.">
        <title>Dynamic evolution of pathogenicity revealed by sequencing and comparative genomics of 19 Pseudomonas syringae isolates.</title>
        <authorList>
            <person name="Baltrus D.A."/>
            <person name="Nishimura M.T."/>
            <person name="Romanchuk A."/>
            <person name="Chang J.H."/>
            <person name="Mukhtar M.S."/>
            <person name="Cherkis K."/>
            <person name="Roach J."/>
            <person name="Grant S.R."/>
            <person name="Jones C.D."/>
            <person name="Dangl J.L."/>
        </authorList>
    </citation>
    <scope>NUCLEOTIDE SEQUENCE [LARGE SCALE GENOMIC DNA]</scope>
    <source>
        <strain evidence="1 2">1704B</strain>
    </source>
</reference>
<dbReference type="InterPro" id="IPR010069">
    <property type="entry name" value="CdiA_FHA1_rpt"/>
</dbReference>
<dbReference type="InterPro" id="IPR008619">
    <property type="entry name" value="Filamentous_hemagglutn_rpt"/>
</dbReference>
<comment type="caution">
    <text evidence="1">The sequence shown here is derived from an EMBL/GenBank/DDBJ whole genome shotgun (WGS) entry which is preliminary data.</text>
</comment>
<feature type="non-terminal residue" evidence="1">
    <location>
        <position position="136"/>
    </location>
</feature>
<accession>F3GLV8</accession>
<keyword evidence="2" id="KW-1185">Reference proteome</keyword>
<protein>
    <submittedName>
        <fullName evidence="1">Filamentous hemagglutinin, intein-containing</fullName>
    </submittedName>
</protein>
<dbReference type="EMBL" id="AEAI01002760">
    <property type="protein sequence ID" value="EGH48061.1"/>
    <property type="molecule type" value="Genomic_DNA"/>
</dbReference>
<sequence length="136" mass="13798">RRAWTTAARKFPVSAGLTSTVSQFDNREKGRLLASGALQLTSDHLNNQNGSVAGQQGVQLNLGQLTNTGNGSVYGKSNLNVVVNGALGNDQGVLRSDGTLTVRAASLSNNSGSVTSAGTATVSTTGAVVNRGGQIL</sequence>
<evidence type="ECO:0000313" key="2">
    <source>
        <dbReference type="Proteomes" id="UP000004986"/>
    </source>
</evidence>
<dbReference type="NCBIfam" id="TIGR01731">
    <property type="entry name" value="fil_hemag_20aa"/>
    <property type="match status" value="3"/>
</dbReference>
<feature type="non-terminal residue" evidence="1">
    <location>
        <position position="1"/>
    </location>
</feature>
<dbReference type="Pfam" id="PF05594">
    <property type="entry name" value="Fil_haemagg"/>
    <property type="match status" value="1"/>
</dbReference>
<dbReference type="AlphaFoldDB" id="F3GLV8"/>
<organism evidence="1 2">
    <name type="scientific">Pseudomonas syringae pv. pisi str. 1704B</name>
    <dbReference type="NCBI Taxonomy" id="629263"/>
    <lineage>
        <taxon>Bacteria</taxon>
        <taxon>Pseudomonadati</taxon>
        <taxon>Pseudomonadota</taxon>
        <taxon>Gammaproteobacteria</taxon>
        <taxon>Pseudomonadales</taxon>
        <taxon>Pseudomonadaceae</taxon>
        <taxon>Pseudomonas</taxon>
        <taxon>Pseudomonas syringae</taxon>
    </lineage>
</organism>
<dbReference type="Proteomes" id="UP000004986">
    <property type="component" value="Unassembled WGS sequence"/>
</dbReference>
<evidence type="ECO:0000313" key="1">
    <source>
        <dbReference type="EMBL" id="EGH48061.1"/>
    </source>
</evidence>